<dbReference type="InterPro" id="IPR045043">
    <property type="entry name" value="Lea14-like"/>
</dbReference>
<keyword evidence="2" id="KW-0472">Membrane</keyword>
<dbReference type="Proteomes" id="UP000245880">
    <property type="component" value="Unassembled WGS sequence"/>
</dbReference>
<dbReference type="SUPFAM" id="SSF117070">
    <property type="entry name" value="LEA14-like"/>
    <property type="match status" value="2"/>
</dbReference>
<comment type="similarity">
    <text evidence="1">Belongs to the LEA type 2 family.</text>
</comment>
<dbReference type="PANTHER" id="PTHR31459">
    <property type="match status" value="1"/>
</dbReference>
<evidence type="ECO:0000256" key="2">
    <source>
        <dbReference type="SAM" id="Phobius"/>
    </source>
</evidence>
<proteinExistence type="inferred from homology"/>
<gene>
    <name evidence="4" type="ORF">CLV98_11833</name>
</gene>
<keyword evidence="5" id="KW-1185">Reference proteome</keyword>
<dbReference type="AlphaFoldDB" id="A0A316A9A3"/>
<dbReference type="PANTHER" id="PTHR31459:SF2">
    <property type="entry name" value="OS03G0843300 PROTEIN"/>
    <property type="match status" value="1"/>
</dbReference>
<keyword evidence="2" id="KW-0812">Transmembrane</keyword>
<sequence length="302" mass="34122">MKSNKIIWWIVGLVVILILAFVYYKKKYANPISGLKPRIEMGIGKINNITGKSVDLTLRLMIHNPLPVGLDVEKFDFSIHMNGVAVLEDRYGKGFKVLPRDSSMLELPSRFNLGDLAQESKDQAEKGADSADYRFEAIVTLSKPVLGKDTLHLVRNNRMPLYRVLQIKVADYDIEKFRLGDSDIRLKIQINNQNVFPVQLRDPYFVLDVGDQKRLGEGHKPGLTVIPAKSDSLYELPFEVNLGKILKTAGQLIGQGKDLPFTLYIKSTMESENEVFMGSKMNLIIDGKLKDLDKLKRSIGEE</sequence>
<dbReference type="GO" id="GO:0009269">
    <property type="term" value="P:response to desiccation"/>
    <property type="evidence" value="ECO:0007669"/>
    <property type="project" value="InterPro"/>
</dbReference>
<evidence type="ECO:0000313" key="4">
    <source>
        <dbReference type="EMBL" id="PWJ54271.1"/>
    </source>
</evidence>
<dbReference type="InterPro" id="IPR004864">
    <property type="entry name" value="LEA_2"/>
</dbReference>
<organism evidence="4 5">
    <name type="scientific">Dyadobacter jejuensis</name>
    <dbReference type="NCBI Taxonomy" id="1082580"/>
    <lineage>
        <taxon>Bacteria</taxon>
        <taxon>Pseudomonadati</taxon>
        <taxon>Bacteroidota</taxon>
        <taxon>Cytophagia</taxon>
        <taxon>Cytophagales</taxon>
        <taxon>Spirosomataceae</taxon>
        <taxon>Dyadobacter</taxon>
    </lineage>
</organism>
<protein>
    <submittedName>
        <fullName evidence="4">LEA14-like dessication related protein</fullName>
    </submittedName>
</protein>
<feature type="domain" description="Water stress and hypersensitive response" evidence="3">
    <location>
        <begin position="39"/>
        <end position="158"/>
    </location>
</feature>
<feature type="transmembrane region" description="Helical" evidence="2">
    <location>
        <begin position="6"/>
        <end position="24"/>
    </location>
</feature>
<evidence type="ECO:0000256" key="1">
    <source>
        <dbReference type="ARBA" id="ARBA00005960"/>
    </source>
</evidence>
<keyword evidence="2" id="KW-1133">Transmembrane helix</keyword>
<dbReference type="OrthoDB" id="892296at2"/>
<feature type="domain" description="Water stress and hypersensitive response" evidence="3">
    <location>
        <begin position="167"/>
        <end position="290"/>
    </location>
</feature>
<name>A0A316A9A3_9BACT</name>
<dbReference type="InterPro" id="IPR013990">
    <property type="entry name" value="WHy-dom"/>
</dbReference>
<reference evidence="4 5" key="1">
    <citation type="submission" date="2018-03" db="EMBL/GenBank/DDBJ databases">
        <title>Genomic Encyclopedia of Archaeal and Bacterial Type Strains, Phase II (KMG-II): from individual species to whole genera.</title>
        <authorList>
            <person name="Goeker M."/>
        </authorList>
    </citation>
    <scope>NUCLEOTIDE SEQUENCE [LARGE SCALE GENOMIC DNA]</scope>
    <source>
        <strain evidence="4 5">DSM 100346</strain>
    </source>
</reference>
<dbReference type="Gene3D" id="2.60.40.1820">
    <property type="match status" value="2"/>
</dbReference>
<dbReference type="SMART" id="SM00769">
    <property type="entry name" value="WHy"/>
    <property type="match status" value="2"/>
</dbReference>
<evidence type="ECO:0000259" key="3">
    <source>
        <dbReference type="SMART" id="SM00769"/>
    </source>
</evidence>
<accession>A0A316A9A3</accession>
<dbReference type="Pfam" id="PF03168">
    <property type="entry name" value="LEA_2"/>
    <property type="match status" value="1"/>
</dbReference>
<evidence type="ECO:0000313" key="5">
    <source>
        <dbReference type="Proteomes" id="UP000245880"/>
    </source>
</evidence>
<dbReference type="RefSeq" id="WP_109677886.1">
    <property type="nucleotide sequence ID" value="NZ_QGDT01000018.1"/>
</dbReference>
<dbReference type="EMBL" id="QGDT01000018">
    <property type="protein sequence ID" value="PWJ54271.1"/>
    <property type="molecule type" value="Genomic_DNA"/>
</dbReference>
<comment type="caution">
    <text evidence="4">The sequence shown here is derived from an EMBL/GenBank/DDBJ whole genome shotgun (WGS) entry which is preliminary data.</text>
</comment>